<sequence length="55" mass="6395">MPLSDIKIRNLKRKERPYKVSDSEGLFILVKVSGSKSWRFKYRIDGKEKLLVIGA</sequence>
<proteinExistence type="inferred from homology"/>
<organism evidence="4 5">
    <name type="scientific">Shimia abyssi</name>
    <dbReference type="NCBI Taxonomy" id="1662395"/>
    <lineage>
        <taxon>Bacteria</taxon>
        <taxon>Pseudomonadati</taxon>
        <taxon>Pseudomonadota</taxon>
        <taxon>Alphaproteobacteria</taxon>
        <taxon>Rhodobacterales</taxon>
        <taxon>Roseobacteraceae</taxon>
    </lineage>
</organism>
<dbReference type="InterPro" id="IPR050808">
    <property type="entry name" value="Phage_Integrase"/>
</dbReference>
<evidence type="ECO:0000313" key="5">
    <source>
        <dbReference type="Proteomes" id="UP000240418"/>
    </source>
</evidence>
<comment type="similarity">
    <text evidence="1">Belongs to the 'phage' integrase family.</text>
</comment>
<keyword evidence="2" id="KW-0229">DNA integration</keyword>
<protein>
    <submittedName>
        <fullName evidence="4">Uncharacterized protein DUF4102</fullName>
    </submittedName>
</protein>
<dbReference type="EMBL" id="PYGJ01000003">
    <property type="protein sequence ID" value="PSL20513.1"/>
    <property type="molecule type" value="Genomic_DNA"/>
</dbReference>
<dbReference type="InterPro" id="IPR025166">
    <property type="entry name" value="Integrase_DNA_bind_dom"/>
</dbReference>
<dbReference type="Pfam" id="PF13356">
    <property type="entry name" value="Arm-DNA-bind_3"/>
    <property type="match status" value="1"/>
</dbReference>
<dbReference type="Proteomes" id="UP000240418">
    <property type="component" value="Unassembled WGS sequence"/>
</dbReference>
<dbReference type="InterPro" id="IPR038488">
    <property type="entry name" value="Integrase_DNA-bd_sf"/>
</dbReference>
<reference evidence="4 5" key="1">
    <citation type="submission" date="2018-03" db="EMBL/GenBank/DDBJ databases">
        <title>Genomic Encyclopedia of Archaeal and Bacterial Type Strains, Phase II (KMG-II): from individual species to whole genera.</title>
        <authorList>
            <person name="Goeker M."/>
        </authorList>
    </citation>
    <scope>NUCLEOTIDE SEQUENCE [LARGE SCALE GENOMIC DNA]</scope>
    <source>
        <strain evidence="4 5">DSM 100673</strain>
    </source>
</reference>
<evidence type="ECO:0000259" key="3">
    <source>
        <dbReference type="Pfam" id="PF13356"/>
    </source>
</evidence>
<dbReference type="AlphaFoldDB" id="A0A2P8FFL9"/>
<evidence type="ECO:0000256" key="2">
    <source>
        <dbReference type="ARBA" id="ARBA00022908"/>
    </source>
</evidence>
<dbReference type="PANTHER" id="PTHR30629:SF2">
    <property type="entry name" value="PROPHAGE INTEGRASE INTS-RELATED"/>
    <property type="match status" value="1"/>
</dbReference>
<dbReference type="Gene3D" id="3.30.160.390">
    <property type="entry name" value="Integrase, DNA-binding domain"/>
    <property type="match status" value="1"/>
</dbReference>
<dbReference type="GO" id="GO:0015074">
    <property type="term" value="P:DNA integration"/>
    <property type="evidence" value="ECO:0007669"/>
    <property type="project" value="UniProtKB-KW"/>
</dbReference>
<feature type="domain" description="Integrase DNA-binding" evidence="3">
    <location>
        <begin position="3"/>
        <end position="54"/>
    </location>
</feature>
<evidence type="ECO:0000256" key="1">
    <source>
        <dbReference type="ARBA" id="ARBA00008857"/>
    </source>
</evidence>
<comment type="caution">
    <text evidence="4">The sequence shown here is derived from an EMBL/GenBank/DDBJ whole genome shotgun (WGS) entry which is preliminary data.</text>
</comment>
<keyword evidence="5" id="KW-1185">Reference proteome</keyword>
<dbReference type="PANTHER" id="PTHR30629">
    <property type="entry name" value="PROPHAGE INTEGRASE"/>
    <property type="match status" value="1"/>
</dbReference>
<accession>A0A2P8FFL9</accession>
<name>A0A2P8FFL9_9RHOB</name>
<gene>
    <name evidence="4" type="ORF">CLV88_103160</name>
</gene>
<evidence type="ECO:0000313" key="4">
    <source>
        <dbReference type="EMBL" id="PSL20513.1"/>
    </source>
</evidence>